<protein>
    <recommendedName>
        <fullName evidence="4">PEP-utilising enzyme mobile domain-containing protein</fullName>
    </recommendedName>
</protein>
<comment type="caution">
    <text evidence="5">The sequence shown here is derived from an EMBL/GenBank/DDBJ whole genome shotgun (WGS) entry which is preliminary data.</text>
</comment>
<dbReference type="PANTHER" id="PTHR43030:SF1">
    <property type="entry name" value="PHOSPHOENOLPYRUVATE SYNTHASE"/>
    <property type="match status" value="1"/>
</dbReference>
<comment type="similarity">
    <text evidence="1">Belongs to the PEP-utilizing enzyme family.</text>
</comment>
<dbReference type="SUPFAM" id="SSF52009">
    <property type="entry name" value="Phosphohistidine domain"/>
    <property type="match status" value="1"/>
</dbReference>
<dbReference type="PANTHER" id="PTHR43030">
    <property type="entry name" value="PHOSPHOENOLPYRUVATE SYNTHASE"/>
    <property type="match status" value="1"/>
</dbReference>
<evidence type="ECO:0000313" key="5">
    <source>
        <dbReference type="EMBL" id="OGF32145.1"/>
    </source>
</evidence>
<reference evidence="5 6" key="1">
    <citation type="journal article" date="2016" name="Nat. Commun.">
        <title>Thousands of microbial genomes shed light on interconnected biogeochemical processes in an aquifer system.</title>
        <authorList>
            <person name="Anantharaman K."/>
            <person name="Brown C.T."/>
            <person name="Hug L.A."/>
            <person name="Sharon I."/>
            <person name="Castelle C.J."/>
            <person name="Probst A.J."/>
            <person name="Thomas B.C."/>
            <person name="Singh A."/>
            <person name="Wilkins M.J."/>
            <person name="Karaoz U."/>
            <person name="Brodie E.L."/>
            <person name="Williams K.H."/>
            <person name="Hubbard S.S."/>
            <person name="Banfield J.F."/>
        </authorList>
    </citation>
    <scope>NUCLEOTIDE SEQUENCE [LARGE SCALE GENOMIC DNA]</scope>
</reference>
<organism evidence="5 6">
    <name type="scientific">Candidatus Falkowbacteria bacterium RIFCSPLOWO2_12_FULL_45_13</name>
    <dbReference type="NCBI Taxonomy" id="1797991"/>
    <lineage>
        <taxon>Bacteria</taxon>
        <taxon>Candidatus Falkowiibacteriota</taxon>
    </lineage>
</organism>
<accession>A0A1F5SZI9</accession>
<dbReference type="GO" id="GO:0005524">
    <property type="term" value="F:ATP binding"/>
    <property type="evidence" value="ECO:0007669"/>
    <property type="project" value="UniProtKB-KW"/>
</dbReference>
<dbReference type="AlphaFoldDB" id="A0A1F5SZI9"/>
<dbReference type="InterPro" id="IPR036637">
    <property type="entry name" value="Phosphohistidine_dom_sf"/>
</dbReference>
<dbReference type="EMBL" id="MFFY01000002">
    <property type="protein sequence ID" value="OGF32145.1"/>
    <property type="molecule type" value="Genomic_DNA"/>
</dbReference>
<feature type="domain" description="PEP-utilising enzyme mobile" evidence="4">
    <location>
        <begin position="115"/>
        <end position="185"/>
    </location>
</feature>
<dbReference type="InterPro" id="IPR006319">
    <property type="entry name" value="PEP_synth"/>
</dbReference>
<evidence type="ECO:0000256" key="2">
    <source>
        <dbReference type="ARBA" id="ARBA00022741"/>
    </source>
</evidence>
<keyword evidence="2" id="KW-0547">Nucleotide-binding</keyword>
<dbReference type="InterPro" id="IPR018274">
    <property type="entry name" value="PEP_util_AS"/>
</dbReference>
<evidence type="ECO:0000313" key="6">
    <source>
        <dbReference type="Proteomes" id="UP000176915"/>
    </source>
</evidence>
<evidence type="ECO:0000259" key="4">
    <source>
        <dbReference type="Pfam" id="PF00391"/>
    </source>
</evidence>
<dbReference type="Proteomes" id="UP000176915">
    <property type="component" value="Unassembled WGS sequence"/>
</dbReference>
<keyword evidence="3" id="KW-0067">ATP-binding</keyword>
<dbReference type="Gene3D" id="3.50.30.10">
    <property type="entry name" value="Phosphohistidine domain"/>
    <property type="match status" value="1"/>
</dbReference>
<evidence type="ECO:0000256" key="3">
    <source>
        <dbReference type="ARBA" id="ARBA00022840"/>
    </source>
</evidence>
<proteinExistence type="inferred from homology"/>
<gene>
    <name evidence="5" type="ORF">A3H09_01400</name>
</gene>
<sequence length="205" mass="22864">MLRGSLFDKILKELSRRIGLSLMQMKYIAGPEMKNYKKFGVDELNRRFKFSIMHCRNGKIRIYTGQRARAFLKKQTFEKIKISQSGALKGTAAFVGKVRGKVKIINLPEDMSKMEKGDIMVSHTTFPSLVPAMKKASAIVTDDGGITCHAAIVARELKIPCVVGTKIATKVLRDGDLVEVDAERGIVKKIINIRLARLKNLRSGS</sequence>
<dbReference type="InterPro" id="IPR008279">
    <property type="entry name" value="PEP-util_enz_mobile_dom"/>
</dbReference>
<name>A0A1F5SZI9_9BACT</name>
<dbReference type="Pfam" id="PF00391">
    <property type="entry name" value="PEP-utilizers"/>
    <property type="match status" value="1"/>
</dbReference>
<dbReference type="GO" id="GO:0008986">
    <property type="term" value="F:pyruvate, water dikinase activity"/>
    <property type="evidence" value="ECO:0007669"/>
    <property type="project" value="InterPro"/>
</dbReference>
<dbReference type="PROSITE" id="PS00370">
    <property type="entry name" value="PEP_ENZYMES_PHOS_SITE"/>
    <property type="match status" value="1"/>
</dbReference>
<evidence type="ECO:0000256" key="1">
    <source>
        <dbReference type="ARBA" id="ARBA00007837"/>
    </source>
</evidence>